<feature type="transmembrane region" description="Helical" evidence="5">
    <location>
        <begin position="71"/>
        <end position="99"/>
    </location>
</feature>
<keyword evidence="2 5" id="KW-0812">Transmembrane</keyword>
<dbReference type="PANTHER" id="PTHR35864:SF1">
    <property type="entry name" value="ZINC METALLOPROTEASE YWHC-RELATED"/>
    <property type="match status" value="1"/>
</dbReference>
<evidence type="ECO:0000256" key="4">
    <source>
        <dbReference type="ARBA" id="ARBA00023136"/>
    </source>
</evidence>
<feature type="transmembrane region" description="Helical" evidence="5">
    <location>
        <begin position="111"/>
        <end position="135"/>
    </location>
</feature>
<dbReference type="PANTHER" id="PTHR35864">
    <property type="entry name" value="ZINC METALLOPROTEASE MJ0611-RELATED"/>
    <property type="match status" value="1"/>
</dbReference>
<sequence length="197" mass="20914">MNPREVRDIALSMLVIAIAFAWPGFPLPPLYWIAISFAAVIIAVGTGFVLHELAHKYTAIHYGSHAEYFAWPYGLGLALLLSLVTNGGFVFAAPGAVYIFGDNLGRKENGIISAAGPLTNIIIAAIFLLVSILVLPFSPLVAAIAGIGMRVNLFLAAFNLLPFGPLDGTKVISWNPLVWGVLFVPSAVIAFLPGLVS</sequence>
<protein>
    <submittedName>
        <fullName evidence="7">Site-2 protease family protein</fullName>
    </submittedName>
</protein>
<accession>A0A8T4KRB1</accession>
<comment type="caution">
    <text evidence="7">The sequence shown here is derived from an EMBL/GenBank/DDBJ whole genome shotgun (WGS) entry which is preliminary data.</text>
</comment>
<dbReference type="EMBL" id="JAGVWD010000042">
    <property type="protein sequence ID" value="MBS3057563.1"/>
    <property type="molecule type" value="Genomic_DNA"/>
</dbReference>
<keyword evidence="3 5" id="KW-1133">Transmembrane helix</keyword>
<keyword evidence="7" id="KW-0378">Hydrolase</keyword>
<reference evidence="7" key="2">
    <citation type="submission" date="2021-05" db="EMBL/GenBank/DDBJ databases">
        <title>Protein family content uncovers lineage relationships and bacterial pathway maintenance mechanisms in DPANN archaea.</title>
        <authorList>
            <person name="Castelle C.J."/>
            <person name="Meheust R."/>
            <person name="Jaffe A.L."/>
            <person name="Seitz K."/>
            <person name="Gong X."/>
            <person name="Baker B.J."/>
            <person name="Banfield J.F."/>
        </authorList>
    </citation>
    <scope>NUCLEOTIDE SEQUENCE</scope>
    <source>
        <strain evidence="7">RIFCSPHIGHO2_01_FULL_AR10_44_11</strain>
    </source>
</reference>
<gene>
    <name evidence="7" type="ORF">J4415_02940</name>
</gene>
<feature type="transmembrane region" description="Helical" evidence="5">
    <location>
        <begin position="142"/>
        <end position="164"/>
    </location>
</feature>
<evidence type="ECO:0000256" key="2">
    <source>
        <dbReference type="ARBA" id="ARBA00022692"/>
    </source>
</evidence>
<evidence type="ECO:0000256" key="3">
    <source>
        <dbReference type="ARBA" id="ARBA00022989"/>
    </source>
</evidence>
<dbReference type="AlphaFoldDB" id="A0A8T4KRB1"/>
<dbReference type="Pfam" id="PF02163">
    <property type="entry name" value="Peptidase_M50"/>
    <property type="match status" value="1"/>
</dbReference>
<reference evidence="7" key="1">
    <citation type="submission" date="2021-03" db="EMBL/GenBank/DDBJ databases">
        <authorList>
            <person name="Jaffe A."/>
        </authorList>
    </citation>
    <scope>NUCLEOTIDE SEQUENCE</scope>
    <source>
        <strain evidence="7">RIFCSPHIGHO2_01_FULL_AR10_44_11</strain>
    </source>
</reference>
<evidence type="ECO:0000256" key="5">
    <source>
        <dbReference type="SAM" id="Phobius"/>
    </source>
</evidence>
<keyword evidence="4 5" id="KW-0472">Membrane</keyword>
<dbReference type="GO" id="GO:0008233">
    <property type="term" value="F:peptidase activity"/>
    <property type="evidence" value="ECO:0007669"/>
    <property type="project" value="UniProtKB-KW"/>
</dbReference>
<feature type="transmembrane region" description="Helical" evidence="5">
    <location>
        <begin position="176"/>
        <end position="196"/>
    </location>
</feature>
<evidence type="ECO:0000259" key="6">
    <source>
        <dbReference type="Pfam" id="PF02163"/>
    </source>
</evidence>
<dbReference type="Proteomes" id="UP000677687">
    <property type="component" value="Unassembled WGS sequence"/>
</dbReference>
<dbReference type="GO" id="GO:0016020">
    <property type="term" value="C:membrane"/>
    <property type="evidence" value="ECO:0007669"/>
    <property type="project" value="UniProtKB-SubCell"/>
</dbReference>
<evidence type="ECO:0000256" key="1">
    <source>
        <dbReference type="ARBA" id="ARBA00004141"/>
    </source>
</evidence>
<organism evidence="7 8">
    <name type="scientific">Candidatus Iainarchaeum sp</name>
    <dbReference type="NCBI Taxonomy" id="3101447"/>
    <lineage>
        <taxon>Archaea</taxon>
        <taxon>Candidatus Iainarchaeota</taxon>
        <taxon>Candidatus Iainarchaeia</taxon>
        <taxon>Candidatus Iainarchaeales</taxon>
        <taxon>Candidatus Iainarchaeaceae</taxon>
        <taxon>Candidatus Iainarchaeum</taxon>
    </lineage>
</organism>
<name>A0A8T4KRB1_9ARCH</name>
<feature type="domain" description="Peptidase M50" evidence="6">
    <location>
        <begin position="40"/>
        <end position="134"/>
    </location>
</feature>
<dbReference type="InterPro" id="IPR008915">
    <property type="entry name" value="Peptidase_M50"/>
</dbReference>
<keyword evidence="7" id="KW-0645">Protease</keyword>
<evidence type="ECO:0000313" key="8">
    <source>
        <dbReference type="Proteomes" id="UP000677687"/>
    </source>
</evidence>
<dbReference type="InterPro" id="IPR052348">
    <property type="entry name" value="Metallopeptidase_M50B"/>
</dbReference>
<dbReference type="GO" id="GO:0006508">
    <property type="term" value="P:proteolysis"/>
    <property type="evidence" value="ECO:0007669"/>
    <property type="project" value="UniProtKB-KW"/>
</dbReference>
<evidence type="ECO:0000313" key="7">
    <source>
        <dbReference type="EMBL" id="MBS3057563.1"/>
    </source>
</evidence>
<feature type="transmembrane region" description="Helical" evidence="5">
    <location>
        <begin position="9"/>
        <end position="25"/>
    </location>
</feature>
<proteinExistence type="predicted"/>
<comment type="subcellular location">
    <subcellularLocation>
        <location evidence="1">Membrane</location>
        <topology evidence="1">Multi-pass membrane protein</topology>
    </subcellularLocation>
</comment>
<feature type="transmembrane region" description="Helical" evidence="5">
    <location>
        <begin position="31"/>
        <end position="50"/>
    </location>
</feature>